<evidence type="ECO:0000259" key="7">
    <source>
        <dbReference type="PROSITE" id="PS51918"/>
    </source>
</evidence>
<accession>A0A2H0UR78</accession>
<evidence type="ECO:0000313" key="8">
    <source>
        <dbReference type="EMBL" id="PIR88900.1"/>
    </source>
</evidence>
<evidence type="ECO:0000256" key="2">
    <source>
        <dbReference type="ARBA" id="ARBA00022691"/>
    </source>
</evidence>
<evidence type="ECO:0000256" key="5">
    <source>
        <dbReference type="ARBA" id="ARBA00023014"/>
    </source>
</evidence>
<dbReference type="GO" id="GO:0003824">
    <property type="term" value="F:catalytic activity"/>
    <property type="evidence" value="ECO:0007669"/>
    <property type="project" value="InterPro"/>
</dbReference>
<evidence type="ECO:0000256" key="1">
    <source>
        <dbReference type="ARBA" id="ARBA00001966"/>
    </source>
</evidence>
<evidence type="ECO:0000259" key="6">
    <source>
        <dbReference type="PROSITE" id="PS51332"/>
    </source>
</evidence>
<keyword evidence="4" id="KW-0408">Iron</keyword>
<dbReference type="InterPro" id="IPR006158">
    <property type="entry name" value="Cobalamin-bd"/>
</dbReference>
<sequence>MRKPVCLITPPSAFLLDERVFMSLGILKVGAVLERAGFTVEVLDLSGVSNFEEVARLHAKNSDAKIFGITSTTPQLPSARKIAESIKSVRDDARLILGGPHVTLTSVARKNEVKRGIQSRAHEAMVVLEKHFDVLVAGDGEEAILRAVVENPPKLIDADDPNSDLFLRAGNLETYPFPARHLIDVDSYKYKIDGERALSLIAQLGCPFPCGFCGGRLSPSFRRARIRSAENVIAEMVHLHKEYGVKGMMLYDDELNVNQGMLPLMCGIQDVQSELGVSWRLRGFVKSQLLTDEQAKAMYDAGFRWILVGFESGSPCILKNMNKRATREENTRCMEIARRHGLKVKALLSIGHPGESGETIRATEDWLLKVAPDDFDVSIITTYPGTPYYDFALPHSSKPGIWVYTSNGDNLYSVDVDFSTEAEYYKGKPDGGYKSFVYTDYLTRDELVAMRDSLERNVRHILNIPYNTSSLAIRYEHSMGQTGPLPSNILRQSAGVLIKKAL</sequence>
<organism evidence="8 9">
    <name type="scientific">Candidatus Harrisonbacteria bacterium CG10_big_fil_rev_8_21_14_0_10_40_38</name>
    <dbReference type="NCBI Taxonomy" id="1974583"/>
    <lineage>
        <taxon>Bacteria</taxon>
        <taxon>Candidatus Harrisoniibacteriota</taxon>
    </lineage>
</organism>
<dbReference type="SFLD" id="SFLDG01082">
    <property type="entry name" value="B12-binding_domain_containing"/>
    <property type="match status" value="1"/>
</dbReference>
<keyword evidence="2" id="KW-0949">S-adenosyl-L-methionine</keyword>
<dbReference type="SFLD" id="SFLDS00029">
    <property type="entry name" value="Radical_SAM"/>
    <property type="match status" value="1"/>
</dbReference>
<keyword evidence="5" id="KW-0411">Iron-sulfur</keyword>
<dbReference type="EMBL" id="PFAZ01000009">
    <property type="protein sequence ID" value="PIR88900.1"/>
    <property type="molecule type" value="Genomic_DNA"/>
</dbReference>
<dbReference type="Proteomes" id="UP000231157">
    <property type="component" value="Unassembled WGS sequence"/>
</dbReference>
<dbReference type="PROSITE" id="PS51332">
    <property type="entry name" value="B12_BINDING"/>
    <property type="match status" value="1"/>
</dbReference>
<feature type="domain" description="B12-binding" evidence="6">
    <location>
        <begin position="3"/>
        <end position="159"/>
    </location>
</feature>
<dbReference type="Gene3D" id="3.80.30.20">
    <property type="entry name" value="tm_1862 like domain"/>
    <property type="match status" value="1"/>
</dbReference>
<protein>
    <submittedName>
        <fullName evidence="8">Uncharacterized protein</fullName>
    </submittedName>
</protein>
<comment type="cofactor">
    <cofactor evidence="1">
        <name>[4Fe-4S] cluster</name>
        <dbReference type="ChEBI" id="CHEBI:49883"/>
    </cofactor>
</comment>
<feature type="domain" description="Radical SAM core" evidence="7">
    <location>
        <begin position="192"/>
        <end position="415"/>
    </location>
</feature>
<keyword evidence="3" id="KW-0479">Metal-binding</keyword>
<dbReference type="CDD" id="cd01335">
    <property type="entry name" value="Radical_SAM"/>
    <property type="match status" value="1"/>
</dbReference>
<dbReference type="CDD" id="cd02068">
    <property type="entry name" value="radical_SAM_B12_BD"/>
    <property type="match status" value="1"/>
</dbReference>
<dbReference type="InterPro" id="IPR007197">
    <property type="entry name" value="rSAM"/>
</dbReference>
<gene>
    <name evidence="8" type="ORF">COU07_03315</name>
</gene>
<evidence type="ECO:0000256" key="3">
    <source>
        <dbReference type="ARBA" id="ARBA00022723"/>
    </source>
</evidence>
<dbReference type="GO" id="GO:0046872">
    <property type="term" value="F:metal ion binding"/>
    <property type="evidence" value="ECO:0007669"/>
    <property type="project" value="UniProtKB-KW"/>
</dbReference>
<dbReference type="AlphaFoldDB" id="A0A2H0UR78"/>
<evidence type="ECO:0000256" key="4">
    <source>
        <dbReference type="ARBA" id="ARBA00023004"/>
    </source>
</evidence>
<dbReference type="GO" id="GO:0031419">
    <property type="term" value="F:cobalamin binding"/>
    <property type="evidence" value="ECO:0007669"/>
    <property type="project" value="InterPro"/>
</dbReference>
<evidence type="ECO:0000313" key="9">
    <source>
        <dbReference type="Proteomes" id="UP000231157"/>
    </source>
</evidence>
<dbReference type="PANTHER" id="PTHR43409">
    <property type="entry name" value="ANAEROBIC MAGNESIUM-PROTOPORPHYRIN IX MONOMETHYL ESTER CYCLASE-RELATED"/>
    <property type="match status" value="1"/>
</dbReference>
<dbReference type="Pfam" id="PF02310">
    <property type="entry name" value="B12-binding"/>
    <property type="match status" value="1"/>
</dbReference>
<dbReference type="SUPFAM" id="SSF102114">
    <property type="entry name" value="Radical SAM enzymes"/>
    <property type="match status" value="1"/>
</dbReference>
<dbReference type="Pfam" id="PF04055">
    <property type="entry name" value="Radical_SAM"/>
    <property type="match status" value="1"/>
</dbReference>
<dbReference type="InterPro" id="IPR051198">
    <property type="entry name" value="BchE-like"/>
</dbReference>
<dbReference type="Gene3D" id="3.40.50.280">
    <property type="entry name" value="Cobalamin-binding domain"/>
    <property type="match status" value="1"/>
</dbReference>
<dbReference type="InterPro" id="IPR006638">
    <property type="entry name" value="Elp3/MiaA/NifB-like_rSAM"/>
</dbReference>
<dbReference type="GO" id="GO:0051539">
    <property type="term" value="F:4 iron, 4 sulfur cluster binding"/>
    <property type="evidence" value="ECO:0007669"/>
    <property type="project" value="UniProtKB-KW"/>
</dbReference>
<proteinExistence type="predicted"/>
<dbReference type="InterPro" id="IPR058240">
    <property type="entry name" value="rSAM_sf"/>
</dbReference>
<dbReference type="SMART" id="SM00729">
    <property type="entry name" value="Elp3"/>
    <property type="match status" value="1"/>
</dbReference>
<dbReference type="PROSITE" id="PS51918">
    <property type="entry name" value="RADICAL_SAM"/>
    <property type="match status" value="1"/>
</dbReference>
<dbReference type="InterPro" id="IPR023404">
    <property type="entry name" value="rSAM_horseshoe"/>
</dbReference>
<name>A0A2H0UR78_9BACT</name>
<reference evidence="9" key="1">
    <citation type="submission" date="2017-09" db="EMBL/GenBank/DDBJ databases">
        <title>Depth-based differentiation of microbial function through sediment-hosted aquifers and enrichment of novel symbionts in the deep terrestrial subsurface.</title>
        <authorList>
            <person name="Probst A.J."/>
            <person name="Ladd B."/>
            <person name="Jarett J.K."/>
            <person name="Geller-Mcgrath D.E."/>
            <person name="Sieber C.M.K."/>
            <person name="Emerson J.B."/>
            <person name="Anantharaman K."/>
            <person name="Thomas B.C."/>
            <person name="Malmstrom R."/>
            <person name="Stieglmeier M."/>
            <person name="Klingl A."/>
            <person name="Woyke T."/>
            <person name="Ryan C.M."/>
            <person name="Banfield J.F."/>
        </authorList>
    </citation>
    <scope>NUCLEOTIDE SEQUENCE [LARGE SCALE GENOMIC DNA]</scope>
</reference>
<comment type="caution">
    <text evidence="8">The sequence shown here is derived from an EMBL/GenBank/DDBJ whole genome shotgun (WGS) entry which is preliminary data.</text>
</comment>
<dbReference type="SFLD" id="SFLDG01123">
    <property type="entry name" value="methyltransferase_(Class_B)"/>
    <property type="match status" value="1"/>
</dbReference>
<dbReference type="InterPro" id="IPR034466">
    <property type="entry name" value="Methyltransferase_Class_B"/>
</dbReference>